<dbReference type="Proteomes" id="UP001168380">
    <property type="component" value="Unassembled WGS sequence"/>
</dbReference>
<keyword evidence="5" id="KW-0175">Coiled coil</keyword>
<accession>A0ABT8TDJ6</accession>
<dbReference type="Pfam" id="PF00015">
    <property type="entry name" value="MCPsignal"/>
    <property type="match status" value="1"/>
</dbReference>
<dbReference type="CDD" id="cd11386">
    <property type="entry name" value="MCP_signal"/>
    <property type="match status" value="1"/>
</dbReference>
<feature type="transmembrane region" description="Helical" evidence="6">
    <location>
        <begin position="340"/>
        <end position="358"/>
    </location>
</feature>
<comment type="caution">
    <text evidence="9">The sequence shown here is derived from an EMBL/GenBank/DDBJ whole genome shotgun (WGS) entry which is preliminary data.</text>
</comment>
<reference evidence="9" key="1">
    <citation type="submission" date="2023-07" db="EMBL/GenBank/DDBJ databases">
        <title>Gilvimarinus algae sp. nov., isolated from the surface of Kelp.</title>
        <authorList>
            <person name="Sun Y.Y."/>
            <person name="Gong Y."/>
            <person name="Du Z.J."/>
        </authorList>
    </citation>
    <scope>NUCLEOTIDE SEQUENCE</scope>
    <source>
        <strain evidence="9">SDUM040014</strain>
    </source>
</reference>
<dbReference type="PROSITE" id="PS50885">
    <property type="entry name" value="HAMP"/>
    <property type="match status" value="1"/>
</dbReference>
<proteinExistence type="inferred from homology"/>
<name>A0ABT8TDJ6_9GAMM</name>
<feature type="coiled-coil region" evidence="5">
    <location>
        <begin position="449"/>
        <end position="511"/>
    </location>
</feature>
<dbReference type="PANTHER" id="PTHR32089:SF112">
    <property type="entry name" value="LYSOZYME-LIKE PROTEIN-RELATED"/>
    <property type="match status" value="1"/>
</dbReference>
<organism evidence="9 10">
    <name type="scientific">Gilvimarinus algae</name>
    <dbReference type="NCBI Taxonomy" id="3058037"/>
    <lineage>
        <taxon>Bacteria</taxon>
        <taxon>Pseudomonadati</taxon>
        <taxon>Pseudomonadota</taxon>
        <taxon>Gammaproteobacteria</taxon>
        <taxon>Cellvibrionales</taxon>
        <taxon>Cellvibrionaceae</taxon>
        <taxon>Gilvimarinus</taxon>
    </lineage>
</organism>
<dbReference type="EMBL" id="JAULRT010000047">
    <property type="protein sequence ID" value="MDO3381996.1"/>
    <property type="molecule type" value="Genomic_DNA"/>
</dbReference>
<keyword evidence="6" id="KW-0812">Transmembrane</keyword>
<evidence type="ECO:0000256" key="3">
    <source>
        <dbReference type="ARBA" id="ARBA00029447"/>
    </source>
</evidence>
<dbReference type="InterPro" id="IPR004089">
    <property type="entry name" value="MCPsignal_dom"/>
</dbReference>
<dbReference type="SUPFAM" id="SSF58104">
    <property type="entry name" value="Methyl-accepting chemotaxis protein (MCP) signaling domain"/>
    <property type="match status" value="1"/>
</dbReference>
<dbReference type="PANTHER" id="PTHR32089">
    <property type="entry name" value="METHYL-ACCEPTING CHEMOTAXIS PROTEIN MCPB"/>
    <property type="match status" value="1"/>
</dbReference>
<evidence type="ECO:0000259" key="7">
    <source>
        <dbReference type="PROSITE" id="PS50111"/>
    </source>
</evidence>
<sequence>MNLQSEKMQLSGAERRWLDWLGVNGKLNMSWSCWLNRGRYALMEQAFESIANTRIRLMHQWVESQWRHLESVAARLEQDDVSAETLLPRQHQRMKDCSELFLIDATGCVIESTYSSHKGARDLNTKAVAGGLAEPFLHGPYVDTLTQRIGPSSSKFHDAVTLMFYLPVTLADGAPGSLCARYPNDVLSDLIQREAGHIFTESGDNYLFMVESRFDPGIAPGTALSRSRFEDSTFSHGENLKAGIHTNYGVVRVREHTEFEIRFTDPATGQLHPGVRETIRNGSNLFVTYPGYSDYRHIPVIGKGVTFSLKGSPDRWGMMCEGDLEEVYRFRSVTFSMMQLYVLSVLIAFGANALLHAYADLPLWSVNLATAALLCASGLFFRHRGPRRLARRIGKMTEMIHAIAEGGGNLRQRLDTRRLAADETGDLGRWTNSFIDNLDNIVGEVIGAAQDVKSNSDQMQTRNEQARETSQTVSQSIEQMLQLVEDQIGEISNASETADRMKQTMDRVVAEAREQLTAVQTGTQSIRDVVENSAKTIQSLNTQTAEIASMVTMIGGITEQTNLLALNAAIEAARAGEHGRGFSVVADEVRSLAARTAKVADEIGEKILSIQSESQQAASYMETSVEEVDRGLRLAEASSSDNSELHEIVASMFDAIQHIERSSRQSGERVKEVASSSGAMSQVYRVLRGSSDRLQNTAVTLHQLVDSFQVSVR</sequence>
<evidence type="ECO:0000313" key="10">
    <source>
        <dbReference type="Proteomes" id="UP001168380"/>
    </source>
</evidence>
<dbReference type="InterPro" id="IPR003660">
    <property type="entry name" value="HAMP_dom"/>
</dbReference>
<evidence type="ECO:0000256" key="5">
    <source>
        <dbReference type="SAM" id="Coils"/>
    </source>
</evidence>
<protein>
    <submittedName>
        <fullName evidence="9">Methyl-accepting chemotaxis protein</fullName>
    </submittedName>
</protein>
<evidence type="ECO:0000313" key="9">
    <source>
        <dbReference type="EMBL" id="MDO3381996.1"/>
    </source>
</evidence>
<dbReference type="SMART" id="SM00283">
    <property type="entry name" value="MA"/>
    <property type="match status" value="1"/>
</dbReference>
<keyword evidence="6" id="KW-1133">Transmembrane helix</keyword>
<evidence type="ECO:0000259" key="8">
    <source>
        <dbReference type="PROSITE" id="PS50885"/>
    </source>
</evidence>
<evidence type="ECO:0000256" key="2">
    <source>
        <dbReference type="ARBA" id="ARBA00023224"/>
    </source>
</evidence>
<dbReference type="SMART" id="SM00304">
    <property type="entry name" value="HAMP"/>
    <property type="match status" value="1"/>
</dbReference>
<evidence type="ECO:0000256" key="6">
    <source>
        <dbReference type="SAM" id="Phobius"/>
    </source>
</evidence>
<dbReference type="RefSeq" id="WP_302712149.1">
    <property type="nucleotide sequence ID" value="NZ_JAULRT010000047.1"/>
</dbReference>
<feature type="transmembrane region" description="Helical" evidence="6">
    <location>
        <begin position="364"/>
        <end position="381"/>
    </location>
</feature>
<keyword evidence="2 4" id="KW-0807">Transducer</keyword>
<gene>
    <name evidence="9" type="ORF">QWI16_07390</name>
</gene>
<comment type="similarity">
    <text evidence="3">Belongs to the methyl-accepting chemotaxis (MCP) protein family.</text>
</comment>
<keyword evidence="6" id="KW-0472">Membrane</keyword>
<keyword evidence="10" id="KW-1185">Reference proteome</keyword>
<evidence type="ECO:0000256" key="1">
    <source>
        <dbReference type="ARBA" id="ARBA00004370"/>
    </source>
</evidence>
<dbReference type="PROSITE" id="PS50111">
    <property type="entry name" value="CHEMOTAXIS_TRANSDUC_2"/>
    <property type="match status" value="1"/>
</dbReference>
<evidence type="ECO:0000256" key="4">
    <source>
        <dbReference type="PROSITE-ProRule" id="PRU00284"/>
    </source>
</evidence>
<feature type="domain" description="HAMP" evidence="8">
    <location>
        <begin position="387"/>
        <end position="443"/>
    </location>
</feature>
<feature type="domain" description="Methyl-accepting transducer" evidence="7">
    <location>
        <begin position="441"/>
        <end position="681"/>
    </location>
</feature>
<comment type="subcellular location">
    <subcellularLocation>
        <location evidence="1">Membrane</location>
    </subcellularLocation>
</comment>
<dbReference type="Gene3D" id="1.10.287.950">
    <property type="entry name" value="Methyl-accepting chemotaxis protein"/>
    <property type="match status" value="1"/>
</dbReference>